<keyword evidence="1" id="KW-0732">Signal</keyword>
<proteinExistence type="predicted"/>
<evidence type="ECO:0000256" key="1">
    <source>
        <dbReference type="SAM" id="SignalP"/>
    </source>
</evidence>
<keyword evidence="3" id="KW-1185">Reference proteome</keyword>
<evidence type="ECO:0000313" key="3">
    <source>
        <dbReference type="Proteomes" id="UP001059597"/>
    </source>
</evidence>
<gene>
    <name evidence="2" type="ORF">HEK616_08820</name>
</gene>
<protein>
    <recommendedName>
        <fullName evidence="4">Secreted protein</fullName>
    </recommendedName>
</protein>
<name>A0ABM7ZLV8_STRNI</name>
<reference evidence="2" key="1">
    <citation type="submission" date="2022-06" db="EMBL/GenBank/DDBJ databases">
        <title>Complete genome sequence of Streptomyces nigrescens HEK616.</title>
        <authorList>
            <person name="Asamizu S."/>
            <person name="Onaka H."/>
        </authorList>
    </citation>
    <scope>NUCLEOTIDE SEQUENCE</scope>
    <source>
        <strain evidence="2">HEK616</strain>
    </source>
</reference>
<feature type="chain" id="PRO_5047395281" description="Secreted protein" evidence="1">
    <location>
        <begin position="29"/>
        <end position="166"/>
    </location>
</feature>
<dbReference type="RefSeq" id="WP_261951555.1">
    <property type="nucleotide sequence ID" value="NZ_AP026073.1"/>
</dbReference>
<evidence type="ECO:0000313" key="2">
    <source>
        <dbReference type="EMBL" id="BDM67395.1"/>
    </source>
</evidence>
<evidence type="ECO:0008006" key="4">
    <source>
        <dbReference type="Google" id="ProtNLM"/>
    </source>
</evidence>
<dbReference type="Proteomes" id="UP001059597">
    <property type="component" value="Chromosome"/>
</dbReference>
<sequence length="166" mass="17055">MQLRCALTAVLATALLAPAALLTTPAAAATGTPGVSTALLDLPRTVAVGSGWHGFAEFVRNTTDGTLPAVTLSLTGTAPVTVQFFDNAAGGTWHTVDLHKGRFISYADLMPGEYLSKPMRLKPTPGAEPGGRATLTALATFCDDHGTCGVSTPQSYAIKITAKGAR</sequence>
<organism evidence="2 3">
    <name type="scientific">Streptomyces nigrescens</name>
    <dbReference type="NCBI Taxonomy" id="1920"/>
    <lineage>
        <taxon>Bacteria</taxon>
        <taxon>Bacillati</taxon>
        <taxon>Actinomycetota</taxon>
        <taxon>Actinomycetes</taxon>
        <taxon>Kitasatosporales</taxon>
        <taxon>Streptomycetaceae</taxon>
        <taxon>Streptomyces</taxon>
    </lineage>
</organism>
<dbReference type="EMBL" id="AP026073">
    <property type="protein sequence ID" value="BDM67395.1"/>
    <property type="molecule type" value="Genomic_DNA"/>
</dbReference>
<accession>A0ABM7ZLV8</accession>
<feature type="signal peptide" evidence="1">
    <location>
        <begin position="1"/>
        <end position="28"/>
    </location>
</feature>